<proteinExistence type="predicted"/>
<sequence>MLDGQVQKIERTVNLKEVTPAVVIESPSSNVTVKGSSLTITGHAINKSLVKDVKFYLDGRYYGGLLTLLPRTELGSTYLGYNPTMISGYVYSIDTTKISTGAHTITVEATGFNGTKASQTINFNMFGIINYRSMPNTFEHFVDLEYYYGKNVVDNTTVAANRSQIEYCLNPENYINHDNGKYMFLKLNYFEGISAEDLNRVLNGKGVLSGKGDVFLQAGKTYNVNPIYLVSHSLLETGNGKSALANGINVTSVAGKAVDPKTVYNVFGIGAYDGIANIAGSERAYKEDWTSVDKAIVGGAQFISQTYIRSEVYKQDTLYKMKWDLNFAERNDGSSRPWHQYATDIYWPYKQTSKIKEIIDQMESPVLHFEVPVFK</sequence>
<dbReference type="Pfam" id="PF01832">
    <property type="entry name" value="Glucosaminidase"/>
    <property type="match status" value="1"/>
</dbReference>
<organism evidence="2">
    <name type="scientific">bioreactor metagenome</name>
    <dbReference type="NCBI Taxonomy" id="1076179"/>
    <lineage>
        <taxon>unclassified sequences</taxon>
        <taxon>metagenomes</taxon>
        <taxon>ecological metagenomes</taxon>
    </lineage>
</organism>
<dbReference type="InterPro" id="IPR013783">
    <property type="entry name" value="Ig-like_fold"/>
</dbReference>
<dbReference type="SMART" id="SM00047">
    <property type="entry name" value="LYZ2"/>
    <property type="match status" value="1"/>
</dbReference>
<dbReference type="Gene3D" id="1.10.530.10">
    <property type="match status" value="1"/>
</dbReference>
<reference evidence="2" key="1">
    <citation type="submission" date="2019-08" db="EMBL/GenBank/DDBJ databases">
        <authorList>
            <person name="Kucharzyk K."/>
            <person name="Murdoch R.W."/>
            <person name="Higgins S."/>
            <person name="Loffler F."/>
        </authorList>
    </citation>
    <scope>NUCLEOTIDE SEQUENCE</scope>
</reference>
<gene>
    <name evidence="2" type="ORF">SDC9_135572</name>
</gene>
<evidence type="ECO:0000313" key="2">
    <source>
        <dbReference type="EMBL" id="MPM88468.1"/>
    </source>
</evidence>
<dbReference type="InterPro" id="IPR002901">
    <property type="entry name" value="MGlyc_endo_b_GlcNAc-like_dom"/>
</dbReference>
<dbReference type="Pfam" id="PF17957">
    <property type="entry name" value="Big_7"/>
    <property type="match status" value="1"/>
</dbReference>
<evidence type="ECO:0000259" key="1">
    <source>
        <dbReference type="SMART" id="SM00047"/>
    </source>
</evidence>
<accession>A0A645DHG6</accession>
<dbReference type="AlphaFoldDB" id="A0A645DHG6"/>
<dbReference type="Gene3D" id="2.60.40.10">
    <property type="entry name" value="Immunoglobulins"/>
    <property type="match status" value="1"/>
</dbReference>
<feature type="domain" description="Mannosyl-glycoprotein endo-beta-N-acetylglucosamidase-like" evidence="1">
    <location>
        <begin position="200"/>
        <end position="370"/>
    </location>
</feature>
<comment type="caution">
    <text evidence="2">The sequence shown here is derived from an EMBL/GenBank/DDBJ whole genome shotgun (WGS) entry which is preliminary data.</text>
</comment>
<protein>
    <recommendedName>
        <fullName evidence="1">Mannosyl-glycoprotein endo-beta-N-acetylglucosamidase-like domain-containing protein</fullName>
    </recommendedName>
</protein>
<dbReference type="EMBL" id="VSSQ01036083">
    <property type="protein sequence ID" value="MPM88468.1"/>
    <property type="molecule type" value="Genomic_DNA"/>
</dbReference>
<name>A0A645DHG6_9ZZZZ</name>
<dbReference type="GO" id="GO:0004040">
    <property type="term" value="F:amidase activity"/>
    <property type="evidence" value="ECO:0007669"/>
    <property type="project" value="InterPro"/>
</dbReference>